<dbReference type="EMBL" id="CP080467">
    <property type="protein sequence ID" value="UNO48146.1"/>
    <property type="molecule type" value="Genomic_DNA"/>
</dbReference>
<accession>T0DTK9</accession>
<dbReference type="Proteomes" id="UP000829401">
    <property type="component" value="Chromosome"/>
</dbReference>
<sequence>MSLAVFAMVAWLVMIGFVLVPKWLTLTEMCFLYFIIGVLSVTVYTVLDVNLQWVPVAHDVEKSLALDVCRFIIIPFLLIMAAGFLNSPLRARWRWILGAAMMVPLMADDWLIRAFGLITFTSRWNIVYSILMYFAFIAVLALITRWFICLERGAPKRP</sequence>
<dbReference type="AlphaFoldDB" id="T0DTK9"/>
<protein>
    <submittedName>
        <fullName evidence="1">Uncharacterized protein</fullName>
    </submittedName>
</protein>
<dbReference type="OrthoDB" id="2896359at2"/>
<keyword evidence="2" id="KW-1185">Reference proteome</keyword>
<evidence type="ECO:0000313" key="1">
    <source>
        <dbReference type="EMBL" id="UNO48146.1"/>
    </source>
</evidence>
<reference evidence="2" key="1">
    <citation type="journal article" date="2022" name="G3 (Bethesda)">
        <title>Unveiling the complete genome sequence of Alicyclobacillus acidoterrestris DSM 3922T, a taint-producing strain.</title>
        <authorList>
            <person name="Leonardo I.C."/>
            <person name="Barreto Crespo M.T."/>
            <person name="Gaspar F.B."/>
        </authorList>
    </citation>
    <scope>NUCLEOTIDE SEQUENCE [LARGE SCALE GENOMIC DNA]</scope>
    <source>
        <strain evidence="2">DSM 3922</strain>
    </source>
</reference>
<organism evidence="1 2">
    <name type="scientific">Alicyclobacillus acidoterrestris (strain ATCC 49025 / DSM 3922 / CIP 106132 / NCIMB 13137 / GD3B)</name>
    <dbReference type="NCBI Taxonomy" id="1356854"/>
    <lineage>
        <taxon>Bacteria</taxon>
        <taxon>Bacillati</taxon>
        <taxon>Bacillota</taxon>
        <taxon>Bacilli</taxon>
        <taxon>Bacillales</taxon>
        <taxon>Alicyclobacillaceae</taxon>
        <taxon>Alicyclobacillus</taxon>
    </lineage>
</organism>
<gene>
    <name evidence="1" type="ORF">K1I37_15890</name>
</gene>
<dbReference type="KEGG" id="aaco:K1I37_15890"/>
<dbReference type="RefSeq" id="WP_021295084.1">
    <property type="nucleotide sequence ID" value="NZ_AURB01000035.1"/>
</dbReference>
<evidence type="ECO:0000313" key="2">
    <source>
        <dbReference type="Proteomes" id="UP000829401"/>
    </source>
</evidence>
<proteinExistence type="predicted"/>
<accession>A0A9E6ZJV1</accession>
<name>T0DTK9_ALIAG</name>